<evidence type="ECO:0000313" key="3">
    <source>
        <dbReference type="Proteomes" id="UP000001826"/>
    </source>
</evidence>
<dbReference type="AlphaFoldDB" id="Q8TVP1"/>
<dbReference type="EMBL" id="AE009439">
    <property type="protein sequence ID" value="AAM02560.1"/>
    <property type="molecule type" value="Genomic_DNA"/>
</dbReference>
<dbReference type="PaxDb" id="190192-MK1347"/>
<dbReference type="KEGG" id="mka:MK1347"/>
<keyword evidence="3" id="KW-1185">Reference proteome</keyword>
<organism evidence="2 3">
    <name type="scientific">Methanopyrus kandleri (strain AV19 / DSM 6324 / JCM 9639 / NBRC 100938)</name>
    <dbReference type="NCBI Taxonomy" id="190192"/>
    <lineage>
        <taxon>Archaea</taxon>
        <taxon>Methanobacteriati</taxon>
        <taxon>Methanobacteriota</taxon>
        <taxon>Methanomada group</taxon>
        <taxon>Methanopyri</taxon>
        <taxon>Methanopyrales</taxon>
        <taxon>Methanopyraceae</taxon>
        <taxon>Methanopyrus</taxon>
    </lineage>
</organism>
<dbReference type="STRING" id="190192.MK1347"/>
<dbReference type="Proteomes" id="UP000001826">
    <property type="component" value="Chromosome"/>
</dbReference>
<keyword evidence="1" id="KW-0472">Membrane</keyword>
<keyword evidence="1" id="KW-0812">Transmembrane</keyword>
<accession>Q8TVP1</accession>
<dbReference type="InParanoid" id="Q8TVP1"/>
<sequence>MAKMVNSAWVRLKSHERKLEKARTVERVGRFRLNLATLGAVVGLALAGLSVLQPTLLGTLGTFLSILAQVVTLAVQLASLIPLPT</sequence>
<feature type="transmembrane region" description="Helical" evidence="1">
    <location>
        <begin position="31"/>
        <end position="51"/>
    </location>
</feature>
<name>Q8TVP1_METKA</name>
<dbReference type="EnsemblBacteria" id="AAM02560">
    <property type="protein sequence ID" value="AAM02560"/>
    <property type="gene ID" value="MK1347"/>
</dbReference>
<reference evidence="2 3" key="1">
    <citation type="journal article" date="2002" name="Proc. Natl. Acad. Sci. U.S.A.">
        <title>The complete genome of hyperthermophile Methanopyrus kandleri AV19 and monophyly of archaeal methanogens.</title>
        <authorList>
            <person name="Slesarev A.I."/>
            <person name="Mezhevaya K.V."/>
            <person name="Makarova K.S."/>
            <person name="Polushin N.N."/>
            <person name="Shcherbinina O.V."/>
            <person name="Shakhova V.V."/>
            <person name="Belova G.I."/>
            <person name="Aravind L."/>
            <person name="Natale D.A."/>
            <person name="Rogozin I.B."/>
            <person name="Tatusov R.L."/>
            <person name="Wolf Y.I."/>
            <person name="Stetter K.O."/>
            <person name="Malykh A.G."/>
            <person name="Koonin E.V."/>
            <person name="Kozyavkin S.A."/>
        </authorList>
    </citation>
    <scope>NUCLEOTIDE SEQUENCE [LARGE SCALE GENOMIC DNA]</scope>
    <source>
        <strain evidence="3">AV19 / DSM 6324 / JCM 9639 / NBRC 100938</strain>
    </source>
</reference>
<keyword evidence="1" id="KW-1133">Transmembrane helix</keyword>
<dbReference type="HOGENOM" id="CLU_2504957_0_0_2"/>
<feature type="transmembrane region" description="Helical" evidence="1">
    <location>
        <begin position="63"/>
        <end position="83"/>
    </location>
</feature>
<protein>
    <submittedName>
        <fullName evidence="2">Uncharacterized protein</fullName>
    </submittedName>
</protein>
<evidence type="ECO:0000313" key="2">
    <source>
        <dbReference type="EMBL" id="AAM02560.1"/>
    </source>
</evidence>
<evidence type="ECO:0000256" key="1">
    <source>
        <dbReference type="SAM" id="Phobius"/>
    </source>
</evidence>
<proteinExistence type="predicted"/>
<gene>
    <name evidence="2" type="ordered locus">MK1347</name>
</gene>